<dbReference type="Proteomes" id="UP001159042">
    <property type="component" value="Unassembled WGS sequence"/>
</dbReference>
<gene>
    <name evidence="1" type="ORF">NQ315_002242</name>
</gene>
<reference evidence="1 2" key="1">
    <citation type="journal article" date="2023" name="Insect Mol. Biol.">
        <title>Genome sequencing provides insights into the evolution of gene families encoding plant cell wall-degrading enzymes in longhorned beetles.</title>
        <authorList>
            <person name="Shin N.R."/>
            <person name="Okamura Y."/>
            <person name="Kirsch R."/>
            <person name="Pauchet Y."/>
        </authorList>
    </citation>
    <scope>NUCLEOTIDE SEQUENCE [LARGE SCALE GENOMIC DNA]</scope>
    <source>
        <strain evidence="1">EAD_L_NR</strain>
    </source>
</reference>
<comment type="caution">
    <text evidence="1">The sequence shown here is derived from an EMBL/GenBank/DDBJ whole genome shotgun (WGS) entry which is preliminary data.</text>
</comment>
<dbReference type="AlphaFoldDB" id="A0AAV8VZW6"/>
<organism evidence="1 2">
    <name type="scientific">Exocentrus adspersus</name>
    <dbReference type="NCBI Taxonomy" id="1586481"/>
    <lineage>
        <taxon>Eukaryota</taxon>
        <taxon>Metazoa</taxon>
        <taxon>Ecdysozoa</taxon>
        <taxon>Arthropoda</taxon>
        <taxon>Hexapoda</taxon>
        <taxon>Insecta</taxon>
        <taxon>Pterygota</taxon>
        <taxon>Neoptera</taxon>
        <taxon>Endopterygota</taxon>
        <taxon>Coleoptera</taxon>
        <taxon>Polyphaga</taxon>
        <taxon>Cucujiformia</taxon>
        <taxon>Chrysomeloidea</taxon>
        <taxon>Cerambycidae</taxon>
        <taxon>Lamiinae</taxon>
        <taxon>Acanthocinini</taxon>
        <taxon>Exocentrus</taxon>
    </lineage>
</organism>
<name>A0AAV8VZW6_9CUCU</name>
<evidence type="ECO:0000313" key="1">
    <source>
        <dbReference type="EMBL" id="KAJ8919620.1"/>
    </source>
</evidence>
<protein>
    <submittedName>
        <fullName evidence="1">Uncharacterized protein</fullName>
    </submittedName>
</protein>
<dbReference type="EMBL" id="JANEYG010000017">
    <property type="protein sequence ID" value="KAJ8919620.1"/>
    <property type="molecule type" value="Genomic_DNA"/>
</dbReference>
<sequence length="143" mass="15969">MTMLDLKLFRQAVPKICSRDIGMKATLSADGPKMYVAHDYFNARPWVKPEMIRSGVPNDVVYNISACSANNCMNIVLNRAEYTSTPEKSLMIMPSLSKNGADRCILINNGIHLQIYETDIYTLPIGGKLISATCCHIQVDKNR</sequence>
<proteinExistence type="predicted"/>
<evidence type="ECO:0000313" key="2">
    <source>
        <dbReference type="Proteomes" id="UP001159042"/>
    </source>
</evidence>
<keyword evidence="2" id="KW-1185">Reference proteome</keyword>
<accession>A0AAV8VZW6</accession>